<protein>
    <submittedName>
        <fullName evidence="2">Ankyrin repeat domain-containing protein 2b</fullName>
    </submittedName>
</protein>
<dbReference type="EMBL" id="SMMG02000006">
    <property type="protein sequence ID" value="KAA3470759.1"/>
    <property type="molecule type" value="Genomic_DNA"/>
</dbReference>
<evidence type="ECO:0000313" key="2">
    <source>
        <dbReference type="EMBL" id="KAA3470759.1"/>
    </source>
</evidence>
<comment type="caution">
    <text evidence="2">The sequence shown here is derived from an EMBL/GenBank/DDBJ whole genome shotgun (WGS) entry which is preliminary data.</text>
</comment>
<evidence type="ECO:0000256" key="1">
    <source>
        <dbReference type="SAM" id="MobiDB-lite"/>
    </source>
</evidence>
<dbReference type="OrthoDB" id="1932912at2759"/>
<dbReference type="Proteomes" id="UP000325315">
    <property type="component" value="Unassembled WGS sequence"/>
</dbReference>
<name>A0A5B6VN43_9ROSI</name>
<keyword evidence="3" id="KW-1185">Reference proteome</keyword>
<sequence>MRGTCSYSKVGNYAQVFEIWNKVRVQVLGKTPFPSLDETFSHVLWEEGYRTKNPYKDHMQCEYRGKLKNTKETCWKLHGRPTRGRGGKQANPTCAQANLSETTESSKDIASTETFSSNEV</sequence>
<organism evidence="2 3">
    <name type="scientific">Gossypium australe</name>
    <dbReference type="NCBI Taxonomy" id="47621"/>
    <lineage>
        <taxon>Eukaryota</taxon>
        <taxon>Viridiplantae</taxon>
        <taxon>Streptophyta</taxon>
        <taxon>Embryophyta</taxon>
        <taxon>Tracheophyta</taxon>
        <taxon>Spermatophyta</taxon>
        <taxon>Magnoliopsida</taxon>
        <taxon>eudicotyledons</taxon>
        <taxon>Gunneridae</taxon>
        <taxon>Pentapetalae</taxon>
        <taxon>rosids</taxon>
        <taxon>malvids</taxon>
        <taxon>Malvales</taxon>
        <taxon>Malvaceae</taxon>
        <taxon>Malvoideae</taxon>
        <taxon>Gossypium</taxon>
    </lineage>
</organism>
<proteinExistence type="predicted"/>
<feature type="region of interest" description="Disordered" evidence="1">
    <location>
        <begin position="98"/>
        <end position="120"/>
    </location>
</feature>
<reference evidence="3" key="1">
    <citation type="journal article" date="2019" name="Plant Biotechnol. J.">
        <title>Genome sequencing of the Australian wild diploid species Gossypium australe highlights disease resistance and delayed gland morphogenesis.</title>
        <authorList>
            <person name="Cai Y."/>
            <person name="Cai X."/>
            <person name="Wang Q."/>
            <person name="Wang P."/>
            <person name="Zhang Y."/>
            <person name="Cai C."/>
            <person name="Xu Y."/>
            <person name="Wang K."/>
            <person name="Zhou Z."/>
            <person name="Wang C."/>
            <person name="Geng S."/>
            <person name="Li B."/>
            <person name="Dong Q."/>
            <person name="Hou Y."/>
            <person name="Wang H."/>
            <person name="Ai P."/>
            <person name="Liu Z."/>
            <person name="Yi F."/>
            <person name="Sun M."/>
            <person name="An G."/>
            <person name="Cheng J."/>
            <person name="Zhang Y."/>
            <person name="Shi Q."/>
            <person name="Xie Y."/>
            <person name="Shi X."/>
            <person name="Chang Y."/>
            <person name="Huang F."/>
            <person name="Chen Y."/>
            <person name="Hong S."/>
            <person name="Mi L."/>
            <person name="Sun Q."/>
            <person name="Zhang L."/>
            <person name="Zhou B."/>
            <person name="Peng R."/>
            <person name="Zhang X."/>
            <person name="Liu F."/>
        </authorList>
    </citation>
    <scope>NUCLEOTIDE SEQUENCE [LARGE SCALE GENOMIC DNA]</scope>
    <source>
        <strain evidence="3">cv. PA1801</strain>
    </source>
</reference>
<dbReference type="AlphaFoldDB" id="A0A5B6VN43"/>
<accession>A0A5B6VN43</accession>
<evidence type="ECO:0000313" key="3">
    <source>
        <dbReference type="Proteomes" id="UP000325315"/>
    </source>
</evidence>
<gene>
    <name evidence="2" type="ORF">EPI10_016444</name>
</gene>